<reference evidence="3" key="1">
    <citation type="submission" date="2019-12" db="EMBL/GenBank/DDBJ databases">
        <title>An insight into the sialome of adult female Ixodes ricinus ticks feeding for 6 days.</title>
        <authorList>
            <person name="Perner J."/>
            <person name="Ribeiro J.M.C."/>
        </authorList>
    </citation>
    <scope>NUCLEOTIDE SEQUENCE</scope>
    <source>
        <strain evidence="3">Semi-engorged</strain>
        <tissue evidence="3">Salivary glands</tissue>
    </source>
</reference>
<feature type="region of interest" description="Disordered" evidence="1">
    <location>
        <begin position="62"/>
        <end position="86"/>
    </location>
</feature>
<feature type="chain" id="PRO_5025394115" evidence="2">
    <location>
        <begin position="27"/>
        <end position="122"/>
    </location>
</feature>
<organism evidence="3">
    <name type="scientific">Ixodes ricinus</name>
    <name type="common">Common tick</name>
    <name type="synonym">Acarus ricinus</name>
    <dbReference type="NCBI Taxonomy" id="34613"/>
    <lineage>
        <taxon>Eukaryota</taxon>
        <taxon>Metazoa</taxon>
        <taxon>Ecdysozoa</taxon>
        <taxon>Arthropoda</taxon>
        <taxon>Chelicerata</taxon>
        <taxon>Arachnida</taxon>
        <taxon>Acari</taxon>
        <taxon>Parasitiformes</taxon>
        <taxon>Ixodida</taxon>
        <taxon>Ixodoidea</taxon>
        <taxon>Ixodidae</taxon>
        <taxon>Ixodinae</taxon>
        <taxon>Ixodes</taxon>
    </lineage>
</organism>
<evidence type="ECO:0000256" key="1">
    <source>
        <dbReference type="SAM" id="MobiDB-lite"/>
    </source>
</evidence>
<accession>A0A6B0UNY7</accession>
<keyword evidence="2" id="KW-0732">Signal</keyword>
<dbReference type="EMBL" id="GIFC01009312">
    <property type="protein sequence ID" value="MXU91395.1"/>
    <property type="molecule type" value="Transcribed_RNA"/>
</dbReference>
<feature type="compositionally biased region" description="Polar residues" evidence="1">
    <location>
        <begin position="62"/>
        <end position="72"/>
    </location>
</feature>
<sequence>MSATRHGVACALVAFLPVLKRAVCQAVTIRNLGPSPGDETWEETIKVPLPCANCHRGYSDGISKSHQRQTVARSAKPRTMSSQRDCAGPKLECLPRAGNIQAGKYKDTHLCVRKDVEKETSP</sequence>
<evidence type="ECO:0000313" key="3">
    <source>
        <dbReference type="EMBL" id="MXU91395.1"/>
    </source>
</evidence>
<name>A0A6B0UNY7_IXORI</name>
<dbReference type="AlphaFoldDB" id="A0A6B0UNY7"/>
<evidence type="ECO:0000256" key="2">
    <source>
        <dbReference type="SAM" id="SignalP"/>
    </source>
</evidence>
<protein>
    <submittedName>
        <fullName evidence="3">Putative secreted protein</fullName>
    </submittedName>
</protein>
<proteinExistence type="predicted"/>
<feature type="signal peptide" evidence="2">
    <location>
        <begin position="1"/>
        <end position="26"/>
    </location>
</feature>